<organism evidence="2 3">
    <name type="scientific">Wallemia hederae</name>
    <dbReference type="NCBI Taxonomy" id="1540922"/>
    <lineage>
        <taxon>Eukaryota</taxon>
        <taxon>Fungi</taxon>
        <taxon>Dikarya</taxon>
        <taxon>Basidiomycota</taxon>
        <taxon>Wallemiomycotina</taxon>
        <taxon>Wallemiomycetes</taxon>
        <taxon>Wallemiales</taxon>
        <taxon>Wallemiaceae</taxon>
        <taxon>Wallemia</taxon>
    </lineage>
</organism>
<sequence length="184" mass="21722">MTKESINKIANLTPPLNTKLTGYMLFLKQHSYDVVQGGEKWKQLDAQAKQHYKDQALKYPPINSRGSFSKDEYKMIRGVQHELLEEFKKQYPDRHPPTRLRPNIHPRNERQPPNPWQLFVSEFKPPQTHSDKQTTQQVFSNHLREASKEWQNENSKSRSHYISQISINKSRRVLEQAKATSKKE</sequence>
<proteinExistence type="predicted"/>
<dbReference type="SUPFAM" id="SSF47095">
    <property type="entry name" value="HMG-box"/>
    <property type="match status" value="1"/>
</dbReference>
<dbReference type="OrthoDB" id="10400658at2759"/>
<dbReference type="AlphaFoldDB" id="A0A4T0FVB3"/>
<accession>A0A4T0FVB3</accession>
<evidence type="ECO:0008006" key="4">
    <source>
        <dbReference type="Google" id="ProtNLM"/>
    </source>
</evidence>
<dbReference type="EMBL" id="SPNW01000004">
    <property type="protein sequence ID" value="TIA92867.1"/>
    <property type="molecule type" value="Genomic_DNA"/>
</dbReference>
<evidence type="ECO:0000256" key="1">
    <source>
        <dbReference type="SAM" id="MobiDB-lite"/>
    </source>
</evidence>
<evidence type="ECO:0000313" key="2">
    <source>
        <dbReference type="EMBL" id="TIA92867.1"/>
    </source>
</evidence>
<keyword evidence="3" id="KW-1185">Reference proteome</keyword>
<protein>
    <recommendedName>
        <fullName evidence="4">HMG box domain-containing protein</fullName>
    </recommendedName>
</protein>
<comment type="caution">
    <text evidence="2">The sequence shown here is derived from an EMBL/GenBank/DDBJ whole genome shotgun (WGS) entry which is preliminary data.</text>
</comment>
<feature type="region of interest" description="Disordered" evidence="1">
    <location>
        <begin position="144"/>
        <end position="164"/>
    </location>
</feature>
<evidence type="ECO:0000313" key="3">
    <source>
        <dbReference type="Proteomes" id="UP000310189"/>
    </source>
</evidence>
<reference evidence="2 3" key="1">
    <citation type="submission" date="2019-03" db="EMBL/GenBank/DDBJ databases">
        <title>Sequencing 23 genomes of Wallemia ichthyophaga.</title>
        <authorList>
            <person name="Gostincar C."/>
        </authorList>
    </citation>
    <scope>NUCLEOTIDE SEQUENCE [LARGE SCALE GENOMIC DNA]</scope>
    <source>
        <strain evidence="2 3">EXF-5753</strain>
    </source>
</reference>
<feature type="region of interest" description="Disordered" evidence="1">
    <location>
        <begin position="90"/>
        <end position="112"/>
    </location>
</feature>
<dbReference type="CDD" id="cd00084">
    <property type="entry name" value="HMG-box_SF"/>
    <property type="match status" value="1"/>
</dbReference>
<dbReference type="Proteomes" id="UP000310189">
    <property type="component" value="Unassembled WGS sequence"/>
</dbReference>
<gene>
    <name evidence="2" type="ORF">E3P99_00426</name>
</gene>
<dbReference type="InterPro" id="IPR036910">
    <property type="entry name" value="HMG_box_dom_sf"/>
</dbReference>
<name>A0A4T0FVB3_9BASI</name>